<protein>
    <recommendedName>
        <fullName evidence="4">Lipoprotein</fullName>
    </recommendedName>
</protein>
<dbReference type="Proteomes" id="UP001595583">
    <property type="component" value="Unassembled WGS sequence"/>
</dbReference>
<gene>
    <name evidence="2" type="ORF">ACFOHJ_08010</name>
</gene>
<dbReference type="EMBL" id="JBHRTK010000010">
    <property type="protein sequence ID" value="MFC3206150.1"/>
    <property type="molecule type" value="Genomic_DNA"/>
</dbReference>
<accession>A0ABV7K7X7</accession>
<proteinExistence type="predicted"/>
<evidence type="ECO:0000313" key="3">
    <source>
        <dbReference type="Proteomes" id="UP001595583"/>
    </source>
</evidence>
<dbReference type="PROSITE" id="PS51257">
    <property type="entry name" value="PROKAR_LIPOPROTEIN"/>
    <property type="match status" value="1"/>
</dbReference>
<dbReference type="RefSeq" id="WP_378219969.1">
    <property type="nucleotide sequence ID" value="NZ_JBHRTK010000010.1"/>
</dbReference>
<keyword evidence="3" id="KW-1185">Reference proteome</keyword>
<evidence type="ECO:0000313" key="2">
    <source>
        <dbReference type="EMBL" id="MFC3206150.1"/>
    </source>
</evidence>
<evidence type="ECO:0000256" key="1">
    <source>
        <dbReference type="SAM" id="SignalP"/>
    </source>
</evidence>
<evidence type="ECO:0008006" key="4">
    <source>
        <dbReference type="Google" id="ProtNLM"/>
    </source>
</evidence>
<feature type="chain" id="PRO_5046241127" description="Lipoprotein" evidence="1">
    <location>
        <begin position="23"/>
        <end position="89"/>
    </location>
</feature>
<organism evidence="2 3">
    <name type="scientific">Aquamicrobium soli</name>
    <dbReference type="NCBI Taxonomy" id="1811518"/>
    <lineage>
        <taxon>Bacteria</taxon>
        <taxon>Pseudomonadati</taxon>
        <taxon>Pseudomonadota</taxon>
        <taxon>Alphaproteobacteria</taxon>
        <taxon>Hyphomicrobiales</taxon>
        <taxon>Phyllobacteriaceae</taxon>
        <taxon>Aquamicrobium</taxon>
    </lineage>
</organism>
<comment type="caution">
    <text evidence="2">The sequence shown here is derived from an EMBL/GenBank/DDBJ whole genome shotgun (WGS) entry which is preliminary data.</text>
</comment>
<name>A0ABV7K7X7_9HYPH</name>
<feature type="signal peptide" evidence="1">
    <location>
        <begin position="1"/>
        <end position="22"/>
    </location>
</feature>
<reference evidence="3" key="1">
    <citation type="journal article" date="2019" name="Int. J. Syst. Evol. Microbiol.">
        <title>The Global Catalogue of Microorganisms (GCM) 10K type strain sequencing project: providing services to taxonomists for standard genome sequencing and annotation.</title>
        <authorList>
            <consortium name="The Broad Institute Genomics Platform"/>
            <consortium name="The Broad Institute Genome Sequencing Center for Infectious Disease"/>
            <person name="Wu L."/>
            <person name="Ma J."/>
        </authorList>
    </citation>
    <scope>NUCLEOTIDE SEQUENCE [LARGE SCALE GENOMIC DNA]</scope>
    <source>
        <strain evidence="3">KCTC 52165</strain>
    </source>
</reference>
<sequence>MRAVSSLAVAVLALTLSGCVTAEEQRAADEATCRSYGFRHDNDAFAECLQRIELDRRADLRAMQSYDPFWGPPVIYRPIIVRPPRHRPS</sequence>
<keyword evidence="1" id="KW-0732">Signal</keyword>